<keyword evidence="4 7" id="KW-0812">Transmembrane</keyword>
<dbReference type="SUPFAM" id="SSF161098">
    <property type="entry name" value="MetI-like"/>
    <property type="match status" value="1"/>
</dbReference>
<keyword evidence="3" id="KW-1003">Cell membrane</keyword>
<dbReference type="GO" id="GO:0055085">
    <property type="term" value="P:transmembrane transport"/>
    <property type="evidence" value="ECO:0007669"/>
    <property type="project" value="InterPro"/>
</dbReference>
<feature type="transmembrane region" description="Helical" evidence="7">
    <location>
        <begin position="248"/>
        <end position="267"/>
    </location>
</feature>
<evidence type="ECO:0000259" key="8">
    <source>
        <dbReference type="PROSITE" id="PS50928"/>
    </source>
</evidence>
<reference evidence="9" key="1">
    <citation type="submission" date="2016-10" db="EMBL/GenBank/DDBJ databases">
        <title>Sequence of Gallionella enrichment culture.</title>
        <authorList>
            <person name="Poehlein A."/>
            <person name="Muehling M."/>
            <person name="Daniel R."/>
        </authorList>
    </citation>
    <scope>NUCLEOTIDE SEQUENCE</scope>
</reference>
<dbReference type="GO" id="GO:0005886">
    <property type="term" value="C:plasma membrane"/>
    <property type="evidence" value="ECO:0007669"/>
    <property type="project" value="UniProtKB-SubCell"/>
</dbReference>
<dbReference type="Pfam" id="PF00528">
    <property type="entry name" value="BPD_transp_1"/>
    <property type="match status" value="1"/>
</dbReference>
<evidence type="ECO:0000313" key="9">
    <source>
        <dbReference type="EMBL" id="OIR12231.1"/>
    </source>
</evidence>
<keyword evidence="2" id="KW-0813">Transport</keyword>
<gene>
    <name evidence="9" type="primary">ssuC_2</name>
    <name evidence="9" type="ORF">GALL_64840</name>
</gene>
<sequence>MDEAMGNTALGTTAKRNGARSRSKLRFAIKGPMITAMVQLGIVGGILAVWQWGVQAGIISNFLVGSPAGIFVKMWQAMLDGSLWMDTQTTLVEAIVGFLIGSLVGSVVGLSLWYSPMFARIVEPFIVAINSVPKIAFAPMVILWFGTGMISKIMLAVSLTAIVALIAAYEAAKNADHDLQALLLALGATKHQIFFKVVVPSTLPAMISTFRINIGFGLVGAVVGEFISSSHGLGHMIFNASSLYDLNSVWVGLFALMFVGFVLYYVVDSIERYLLPWRQVEANQRLRV</sequence>
<evidence type="ECO:0000256" key="5">
    <source>
        <dbReference type="ARBA" id="ARBA00022989"/>
    </source>
</evidence>
<dbReference type="PANTHER" id="PTHR30151">
    <property type="entry name" value="ALKANE SULFONATE ABC TRANSPORTER-RELATED, MEMBRANE SUBUNIT"/>
    <property type="match status" value="1"/>
</dbReference>
<comment type="subcellular location">
    <subcellularLocation>
        <location evidence="1">Cell membrane</location>
        <topology evidence="1">Multi-pass membrane protein</topology>
    </subcellularLocation>
</comment>
<dbReference type="PANTHER" id="PTHR30151:SF20">
    <property type="entry name" value="ABC TRANSPORTER PERMEASE PROTEIN HI_0355-RELATED"/>
    <property type="match status" value="1"/>
</dbReference>
<protein>
    <submittedName>
        <fullName evidence="9">Putative aliphatic sulfonates transport permease protein SsuC</fullName>
    </submittedName>
</protein>
<dbReference type="InterPro" id="IPR035906">
    <property type="entry name" value="MetI-like_sf"/>
</dbReference>
<evidence type="ECO:0000256" key="4">
    <source>
        <dbReference type="ARBA" id="ARBA00022692"/>
    </source>
</evidence>
<name>A0A1J5SUS3_9ZZZZ</name>
<evidence type="ECO:0000256" key="7">
    <source>
        <dbReference type="SAM" id="Phobius"/>
    </source>
</evidence>
<accession>A0A1J5SUS3</accession>
<dbReference type="AlphaFoldDB" id="A0A1J5SUS3"/>
<evidence type="ECO:0000256" key="1">
    <source>
        <dbReference type="ARBA" id="ARBA00004651"/>
    </source>
</evidence>
<evidence type="ECO:0000256" key="2">
    <source>
        <dbReference type="ARBA" id="ARBA00022448"/>
    </source>
</evidence>
<feature type="transmembrane region" description="Helical" evidence="7">
    <location>
        <begin position="31"/>
        <end position="52"/>
    </location>
</feature>
<dbReference type="Gene3D" id="1.10.3720.10">
    <property type="entry name" value="MetI-like"/>
    <property type="match status" value="1"/>
</dbReference>
<dbReference type="InterPro" id="IPR000515">
    <property type="entry name" value="MetI-like"/>
</dbReference>
<keyword evidence="6 7" id="KW-0472">Membrane</keyword>
<feature type="transmembrane region" description="Helical" evidence="7">
    <location>
        <begin position="125"/>
        <end position="146"/>
    </location>
</feature>
<dbReference type="CDD" id="cd06261">
    <property type="entry name" value="TM_PBP2"/>
    <property type="match status" value="1"/>
</dbReference>
<keyword evidence="5 7" id="KW-1133">Transmembrane helix</keyword>
<feature type="transmembrane region" description="Helical" evidence="7">
    <location>
        <begin position="210"/>
        <end position="228"/>
    </location>
</feature>
<proteinExistence type="predicted"/>
<dbReference type="PROSITE" id="PS50928">
    <property type="entry name" value="ABC_TM1"/>
    <property type="match status" value="1"/>
</dbReference>
<organism evidence="9">
    <name type="scientific">mine drainage metagenome</name>
    <dbReference type="NCBI Taxonomy" id="410659"/>
    <lineage>
        <taxon>unclassified sequences</taxon>
        <taxon>metagenomes</taxon>
        <taxon>ecological metagenomes</taxon>
    </lineage>
</organism>
<feature type="transmembrane region" description="Helical" evidence="7">
    <location>
        <begin position="58"/>
        <end position="79"/>
    </location>
</feature>
<comment type="caution">
    <text evidence="9">The sequence shown here is derived from an EMBL/GenBank/DDBJ whole genome shotgun (WGS) entry which is preliminary data.</text>
</comment>
<evidence type="ECO:0000256" key="3">
    <source>
        <dbReference type="ARBA" id="ARBA00022475"/>
    </source>
</evidence>
<dbReference type="EMBL" id="MLJW01000018">
    <property type="protein sequence ID" value="OIR12231.1"/>
    <property type="molecule type" value="Genomic_DNA"/>
</dbReference>
<feature type="domain" description="ABC transmembrane type-1" evidence="8">
    <location>
        <begin position="87"/>
        <end position="271"/>
    </location>
</feature>
<feature type="transmembrane region" description="Helical" evidence="7">
    <location>
        <begin position="91"/>
        <end position="113"/>
    </location>
</feature>
<evidence type="ECO:0000256" key="6">
    <source>
        <dbReference type="ARBA" id="ARBA00023136"/>
    </source>
</evidence>
<feature type="transmembrane region" description="Helical" evidence="7">
    <location>
        <begin position="153"/>
        <end position="169"/>
    </location>
</feature>